<dbReference type="SUPFAM" id="SSF56300">
    <property type="entry name" value="Metallo-dependent phosphatases"/>
    <property type="match status" value="1"/>
</dbReference>
<dbReference type="NCBIfam" id="TIGR00619">
    <property type="entry name" value="sbcd"/>
    <property type="match status" value="1"/>
</dbReference>
<evidence type="ECO:0000259" key="9">
    <source>
        <dbReference type="Pfam" id="PF12320"/>
    </source>
</evidence>
<proteinExistence type="inferred from homology"/>
<comment type="similarity">
    <text evidence="1 7">Belongs to the SbcD family.</text>
</comment>
<dbReference type="InterPro" id="IPR004843">
    <property type="entry name" value="Calcineurin-like_PHP"/>
</dbReference>
<dbReference type="PANTHER" id="PTHR30337:SF0">
    <property type="entry name" value="NUCLEASE SBCCD SUBUNIT D"/>
    <property type="match status" value="1"/>
</dbReference>
<comment type="caution">
    <text evidence="10">The sequence shown here is derived from an EMBL/GenBank/DDBJ whole genome shotgun (WGS) entry which is preliminary data.</text>
</comment>
<dbReference type="InterPro" id="IPR029052">
    <property type="entry name" value="Metallo-depent_PP-like"/>
</dbReference>
<evidence type="ECO:0000313" key="10">
    <source>
        <dbReference type="EMBL" id="ORC37838.1"/>
    </source>
</evidence>
<organism evidence="10 11">
    <name type="scientific">Marispirochaeta aestuarii</name>
    <dbReference type="NCBI Taxonomy" id="1963862"/>
    <lineage>
        <taxon>Bacteria</taxon>
        <taxon>Pseudomonadati</taxon>
        <taxon>Spirochaetota</taxon>
        <taxon>Spirochaetia</taxon>
        <taxon>Spirochaetales</taxon>
        <taxon>Spirochaetaceae</taxon>
        <taxon>Marispirochaeta</taxon>
    </lineage>
</organism>
<keyword evidence="4 7" id="KW-0540">Nuclease</keyword>
<comment type="subunit">
    <text evidence="2 7">Heterodimer of SbcC and SbcD.</text>
</comment>
<dbReference type="Proteomes" id="UP000192343">
    <property type="component" value="Unassembled WGS sequence"/>
</dbReference>
<dbReference type="CDD" id="cd00840">
    <property type="entry name" value="MPP_Mre11_N"/>
    <property type="match status" value="1"/>
</dbReference>
<keyword evidence="7" id="KW-0255">Endonuclease</keyword>
<evidence type="ECO:0000256" key="6">
    <source>
        <dbReference type="ARBA" id="ARBA00022839"/>
    </source>
</evidence>
<feature type="domain" description="Calcineurin-like phosphoesterase" evidence="8">
    <location>
        <begin position="14"/>
        <end position="131"/>
    </location>
</feature>
<dbReference type="STRING" id="1963862.B4O97_02225"/>
<protein>
    <recommendedName>
        <fullName evidence="3 7">Nuclease SbcCD subunit D</fullName>
    </recommendedName>
</protein>
<evidence type="ECO:0000256" key="5">
    <source>
        <dbReference type="ARBA" id="ARBA00022801"/>
    </source>
</evidence>
<dbReference type="InterPro" id="IPR026843">
    <property type="entry name" value="SbcD_C"/>
</dbReference>
<gene>
    <name evidence="7" type="primary">sbcD</name>
    <name evidence="10" type="ORF">B4O97_02225</name>
</gene>
<dbReference type="PANTHER" id="PTHR30337">
    <property type="entry name" value="COMPONENT OF ATP-DEPENDENT DSDNA EXONUCLEASE"/>
    <property type="match status" value="1"/>
</dbReference>
<name>A0A1Y1S215_9SPIO</name>
<sequence length="416" mass="46037">MCLSSTMGPGGYVKLLHTSDWHLGHRLLERSRLEEQRLFLDWLVDLVRSENPDLLILAGDVFDTGTPPNAALELYYDFLYRISRTSCRGTVVTGGNHDSVSTLNAPRQLLNRFRVHVVGGAMPPEDELFILRDGEDSPLACVGCVPFLRERDLRQPRAGESIGERDAALVAGLRDHYQAVSRAASGYKELPFILTGHLLAAGGGRSSSERDLYVGTLGQVDSSVFPASADYCALGHLHRRGRVDGKEHIRYSGSPLALDFGDETRKSLVLAEFDGKQLASLEEFPVPVFRRLVSLSGSLPEIIWQLEDVAGRNEELSPWLDISVNDPVPDAQERIEEASGALSLEILRVRYAKNGGGDETWEDADPHLSELSPLEVFKRRCESRGEEADDELIRAYQELLVIAESNIAGEFRGEDV</sequence>
<reference evidence="10 11" key="1">
    <citation type="submission" date="2017-03" db="EMBL/GenBank/DDBJ databases">
        <title>Draft Genome sequence of Marispirochaeta sp. strain JC444.</title>
        <authorList>
            <person name="Shivani Y."/>
            <person name="Subhash Y."/>
            <person name="Sasikala C."/>
            <person name="Ramana C."/>
        </authorList>
    </citation>
    <scope>NUCLEOTIDE SEQUENCE [LARGE SCALE GENOMIC DNA]</scope>
    <source>
        <strain evidence="10 11">JC444</strain>
    </source>
</reference>
<keyword evidence="7" id="KW-0233">DNA recombination</keyword>
<dbReference type="AlphaFoldDB" id="A0A1Y1S215"/>
<keyword evidence="11" id="KW-1185">Reference proteome</keyword>
<dbReference type="Gene3D" id="3.30.160.720">
    <property type="match status" value="1"/>
</dbReference>
<dbReference type="EMBL" id="MWQY01000002">
    <property type="protein sequence ID" value="ORC37838.1"/>
    <property type="molecule type" value="Genomic_DNA"/>
</dbReference>
<dbReference type="GO" id="GO:0006260">
    <property type="term" value="P:DNA replication"/>
    <property type="evidence" value="ECO:0007669"/>
    <property type="project" value="UniProtKB-KW"/>
</dbReference>
<evidence type="ECO:0000256" key="3">
    <source>
        <dbReference type="ARBA" id="ARBA00013365"/>
    </source>
</evidence>
<dbReference type="GO" id="GO:0006310">
    <property type="term" value="P:DNA recombination"/>
    <property type="evidence" value="ECO:0007669"/>
    <property type="project" value="UniProtKB-KW"/>
</dbReference>
<evidence type="ECO:0000313" key="11">
    <source>
        <dbReference type="Proteomes" id="UP000192343"/>
    </source>
</evidence>
<evidence type="ECO:0000256" key="4">
    <source>
        <dbReference type="ARBA" id="ARBA00022722"/>
    </source>
</evidence>
<evidence type="ECO:0000256" key="7">
    <source>
        <dbReference type="RuleBase" id="RU363069"/>
    </source>
</evidence>
<dbReference type="Pfam" id="PF00149">
    <property type="entry name" value="Metallophos"/>
    <property type="match status" value="1"/>
</dbReference>
<dbReference type="GO" id="GO:0004519">
    <property type="term" value="F:endonuclease activity"/>
    <property type="evidence" value="ECO:0007669"/>
    <property type="project" value="UniProtKB-KW"/>
</dbReference>
<dbReference type="Pfam" id="PF12320">
    <property type="entry name" value="SbcD_C"/>
    <property type="match status" value="1"/>
</dbReference>
<dbReference type="InterPro" id="IPR050535">
    <property type="entry name" value="DNA_Repair-Maintenance_Comp"/>
</dbReference>
<accession>A0A1Y1S215</accession>
<feature type="domain" description="Nuclease SbcCD subunit D C-terminal" evidence="9">
    <location>
        <begin position="288"/>
        <end position="383"/>
    </location>
</feature>
<dbReference type="InterPro" id="IPR004593">
    <property type="entry name" value="SbcD"/>
</dbReference>
<keyword evidence="6 7" id="KW-0269">Exonuclease</keyword>
<comment type="function">
    <text evidence="7">SbcCD cleaves DNA hairpin structures. These structures can inhibit DNA replication and are intermediates in certain DNA recombination reactions. The complex acts as a 3'-&gt;5' double strand exonuclease that can open hairpins. It also has a 5' single-strand endonuclease activity.</text>
</comment>
<dbReference type="Gene3D" id="3.60.21.10">
    <property type="match status" value="1"/>
</dbReference>
<evidence type="ECO:0000256" key="1">
    <source>
        <dbReference type="ARBA" id="ARBA00010555"/>
    </source>
</evidence>
<evidence type="ECO:0000259" key="8">
    <source>
        <dbReference type="Pfam" id="PF00149"/>
    </source>
</evidence>
<dbReference type="InterPro" id="IPR041796">
    <property type="entry name" value="Mre11_N"/>
</dbReference>
<dbReference type="GO" id="GO:0008408">
    <property type="term" value="F:3'-5' exonuclease activity"/>
    <property type="evidence" value="ECO:0007669"/>
    <property type="project" value="InterPro"/>
</dbReference>
<evidence type="ECO:0000256" key="2">
    <source>
        <dbReference type="ARBA" id="ARBA00011322"/>
    </source>
</evidence>
<keyword evidence="7" id="KW-0235">DNA replication</keyword>
<keyword evidence="5 7" id="KW-0378">Hydrolase</keyword>